<reference evidence="3 4" key="1">
    <citation type="journal article" date="2018" name="Int. J. Syst. Evol. Microbiol.">
        <title>Epidermidibacterium keratini gen. nov., sp. nov., a member of the family Sporichthyaceae, isolated from keratin epidermis.</title>
        <authorList>
            <person name="Lee D.G."/>
            <person name="Trujillo M.E."/>
            <person name="Kang S."/>
            <person name="Nam J.J."/>
            <person name="Kim Y.J."/>
        </authorList>
    </citation>
    <scope>NUCLEOTIDE SEQUENCE [LARGE SCALE GENOMIC DNA]</scope>
    <source>
        <strain evidence="3 4">EPI-7</strain>
    </source>
</reference>
<dbReference type="OrthoDB" id="9801841at2"/>
<evidence type="ECO:0000313" key="4">
    <source>
        <dbReference type="Proteomes" id="UP000463857"/>
    </source>
</evidence>
<evidence type="ECO:0000313" key="3">
    <source>
        <dbReference type="EMBL" id="QHC00599.1"/>
    </source>
</evidence>
<dbReference type="RefSeq" id="WP_159545244.1">
    <property type="nucleotide sequence ID" value="NZ_CP047156.1"/>
</dbReference>
<gene>
    <name evidence="3" type="ORF">EK0264_10065</name>
</gene>
<dbReference type="InterPro" id="IPR036457">
    <property type="entry name" value="PPM-type-like_dom_sf"/>
</dbReference>
<dbReference type="GO" id="GO:0004722">
    <property type="term" value="F:protein serine/threonine phosphatase activity"/>
    <property type="evidence" value="ECO:0007669"/>
    <property type="project" value="InterPro"/>
</dbReference>
<dbReference type="SUPFAM" id="SSF81606">
    <property type="entry name" value="PP2C-like"/>
    <property type="match status" value="1"/>
</dbReference>
<dbReference type="PROSITE" id="PS51746">
    <property type="entry name" value="PPM_2"/>
    <property type="match status" value="1"/>
</dbReference>
<dbReference type="SMART" id="SM00331">
    <property type="entry name" value="PP2C_SIG"/>
    <property type="match status" value="1"/>
</dbReference>
<evidence type="ECO:0000256" key="1">
    <source>
        <dbReference type="SAM" id="MobiDB-lite"/>
    </source>
</evidence>
<feature type="region of interest" description="Disordered" evidence="1">
    <location>
        <begin position="252"/>
        <end position="281"/>
    </location>
</feature>
<dbReference type="KEGG" id="eke:EK0264_10065"/>
<dbReference type="Proteomes" id="UP000463857">
    <property type="component" value="Chromosome"/>
</dbReference>
<dbReference type="SMART" id="SM00332">
    <property type="entry name" value="PP2Cc"/>
    <property type="match status" value="1"/>
</dbReference>
<name>A0A7L4YP66_9ACTN</name>
<proteinExistence type="predicted"/>
<accession>A0A7L4YP66</accession>
<feature type="domain" description="PPM-type phosphatase" evidence="2">
    <location>
        <begin position="11"/>
        <end position="246"/>
    </location>
</feature>
<organism evidence="3 4">
    <name type="scientific">Epidermidibacterium keratini</name>
    <dbReference type="NCBI Taxonomy" id="1891644"/>
    <lineage>
        <taxon>Bacteria</taxon>
        <taxon>Bacillati</taxon>
        <taxon>Actinomycetota</taxon>
        <taxon>Actinomycetes</taxon>
        <taxon>Sporichthyales</taxon>
        <taxon>Sporichthyaceae</taxon>
        <taxon>Epidermidibacterium</taxon>
    </lineage>
</organism>
<sequence length="281" mass="30413">MSRPVSEPPMSYDLHTTARTHVGKVRDNNEDSYVVRGSLLLVADGMGGHEAGEIASELTAASFQQIADTDPDSDLTVPLRDAVERATHAIASRIADEPELAGMGTTLTAVLFGNRRIVVANIGDSRLYVYHHDRRELVQVTKDDSFVQLMVDTGEITQDEAQHHPYRNVMLKALNGDEVEARFTTLTGLSGDRYLLCSDGLTDYVERDDIRTALEIESLDEAADRLIELTLEAGAPDNVTVVLAELVPAGSDDGRVSVGSGDTGQHGVVDVPPTEPIPTHE</sequence>
<dbReference type="CDD" id="cd00143">
    <property type="entry name" value="PP2Cc"/>
    <property type="match status" value="1"/>
</dbReference>
<dbReference type="InterPro" id="IPR015655">
    <property type="entry name" value="PP2C"/>
</dbReference>
<keyword evidence="4" id="KW-1185">Reference proteome</keyword>
<protein>
    <submittedName>
        <fullName evidence="3">SpoIIE family protein phosphatase</fullName>
    </submittedName>
</protein>
<dbReference type="AlphaFoldDB" id="A0A7L4YP66"/>
<dbReference type="EMBL" id="CP047156">
    <property type="protein sequence ID" value="QHC00599.1"/>
    <property type="molecule type" value="Genomic_DNA"/>
</dbReference>
<dbReference type="InParanoid" id="A0A7L4YP66"/>
<dbReference type="PANTHER" id="PTHR47992">
    <property type="entry name" value="PROTEIN PHOSPHATASE"/>
    <property type="match status" value="1"/>
</dbReference>
<evidence type="ECO:0000259" key="2">
    <source>
        <dbReference type="PROSITE" id="PS51746"/>
    </source>
</evidence>
<dbReference type="Gene3D" id="3.60.40.10">
    <property type="entry name" value="PPM-type phosphatase domain"/>
    <property type="match status" value="1"/>
</dbReference>
<dbReference type="Pfam" id="PF13672">
    <property type="entry name" value="PP2C_2"/>
    <property type="match status" value="1"/>
</dbReference>
<dbReference type="InterPro" id="IPR001932">
    <property type="entry name" value="PPM-type_phosphatase-like_dom"/>
</dbReference>